<accession>A0A437C5Z1</accession>
<evidence type="ECO:0000313" key="1">
    <source>
        <dbReference type="EMBL" id="RVE58116.1"/>
    </source>
</evidence>
<dbReference type="EMBL" id="CM012457">
    <property type="protein sequence ID" value="RVE58116.1"/>
    <property type="molecule type" value="Genomic_DNA"/>
</dbReference>
<reference evidence="1 2" key="1">
    <citation type="submission" date="2018-11" db="EMBL/GenBank/DDBJ databases">
        <authorList>
            <person name="Lopez-Roques C."/>
            <person name="Donnadieu C."/>
            <person name="Bouchez O."/>
            <person name="Klopp C."/>
            <person name="Cabau C."/>
            <person name="Zahm M."/>
        </authorList>
    </citation>
    <scope>NUCLEOTIDE SEQUENCE [LARGE SCALE GENOMIC DNA]</scope>
    <source>
        <strain evidence="1">RS831</strain>
        <tissue evidence="1">Whole body</tissue>
    </source>
</reference>
<keyword evidence="2" id="KW-1185">Reference proteome</keyword>
<sequence>MNYHEEGALFHGCHLLWTGKEETGLQKTRDAISFQSRRRQSLIRSGPLLAFLALHRGNNKQFYRAQGFTYP</sequence>
<organism evidence="1 2">
    <name type="scientific">Oryzias javanicus</name>
    <name type="common">Javanese ricefish</name>
    <name type="synonym">Aplocheilus javanicus</name>
    <dbReference type="NCBI Taxonomy" id="123683"/>
    <lineage>
        <taxon>Eukaryota</taxon>
        <taxon>Metazoa</taxon>
        <taxon>Chordata</taxon>
        <taxon>Craniata</taxon>
        <taxon>Vertebrata</taxon>
        <taxon>Euteleostomi</taxon>
        <taxon>Actinopterygii</taxon>
        <taxon>Neopterygii</taxon>
        <taxon>Teleostei</taxon>
        <taxon>Neoteleostei</taxon>
        <taxon>Acanthomorphata</taxon>
        <taxon>Ovalentaria</taxon>
        <taxon>Atherinomorphae</taxon>
        <taxon>Beloniformes</taxon>
        <taxon>Adrianichthyidae</taxon>
        <taxon>Oryziinae</taxon>
        <taxon>Oryzias</taxon>
    </lineage>
</organism>
<protein>
    <submittedName>
        <fullName evidence="1">Uncharacterized protein</fullName>
    </submittedName>
</protein>
<name>A0A437C5Z1_ORYJA</name>
<dbReference type="AlphaFoldDB" id="A0A437C5Z1"/>
<reference evidence="1 2" key="2">
    <citation type="submission" date="2019-01" db="EMBL/GenBank/DDBJ databases">
        <title>A chromosome length genome reference of the Java medaka (oryzias javanicus).</title>
        <authorList>
            <person name="Herpin A."/>
            <person name="Takehana Y."/>
            <person name="Naruse K."/>
            <person name="Ansai S."/>
            <person name="Kawaguchi M."/>
        </authorList>
    </citation>
    <scope>NUCLEOTIDE SEQUENCE [LARGE SCALE GENOMIC DNA]</scope>
    <source>
        <strain evidence="1">RS831</strain>
        <tissue evidence="1">Whole body</tissue>
    </source>
</reference>
<proteinExistence type="predicted"/>
<evidence type="ECO:0000313" key="2">
    <source>
        <dbReference type="Proteomes" id="UP000283210"/>
    </source>
</evidence>
<dbReference type="Proteomes" id="UP000283210">
    <property type="component" value="Chromosome 21"/>
</dbReference>
<gene>
    <name evidence="1" type="ORF">OJAV_G00206030</name>
</gene>